<evidence type="ECO:0000256" key="1">
    <source>
        <dbReference type="SAM" id="MobiDB-lite"/>
    </source>
</evidence>
<dbReference type="OrthoDB" id="7902892at2759"/>
<dbReference type="Proteomes" id="UP000299102">
    <property type="component" value="Unassembled WGS sequence"/>
</dbReference>
<proteinExistence type="predicted"/>
<evidence type="ECO:0000313" key="2">
    <source>
        <dbReference type="EMBL" id="GBP57954.1"/>
    </source>
</evidence>
<comment type="caution">
    <text evidence="2">The sequence shown here is derived from an EMBL/GenBank/DDBJ whole genome shotgun (WGS) entry which is preliminary data.</text>
</comment>
<dbReference type="EMBL" id="BGZK01000724">
    <property type="protein sequence ID" value="GBP57954.1"/>
    <property type="molecule type" value="Genomic_DNA"/>
</dbReference>
<organism evidence="2 3">
    <name type="scientific">Eumeta variegata</name>
    <name type="common">Bagworm moth</name>
    <name type="synonym">Eumeta japonica</name>
    <dbReference type="NCBI Taxonomy" id="151549"/>
    <lineage>
        <taxon>Eukaryota</taxon>
        <taxon>Metazoa</taxon>
        <taxon>Ecdysozoa</taxon>
        <taxon>Arthropoda</taxon>
        <taxon>Hexapoda</taxon>
        <taxon>Insecta</taxon>
        <taxon>Pterygota</taxon>
        <taxon>Neoptera</taxon>
        <taxon>Endopterygota</taxon>
        <taxon>Lepidoptera</taxon>
        <taxon>Glossata</taxon>
        <taxon>Ditrysia</taxon>
        <taxon>Tineoidea</taxon>
        <taxon>Psychidae</taxon>
        <taxon>Oiketicinae</taxon>
        <taxon>Eumeta</taxon>
    </lineage>
</organism>
<sequence length="157" mass="17446">MPSFGGNTSSPDLNPLYFFYWGAVKEKVYLKSIESEFELRQRIAEAAKFVNNGRFARKIARSLLKRCRCSFEPRSVVSGSTRVRVCGVPRSVNRAAAVKRRASVPATSSGYPDVCTPSPHTVSAPRERSRSFHTPIQIAILVISRVFTRVNGLPLTT</sequence>
<protein>
    <submittedName>
        <fullName evidence="2">Uncharacterized protein</fullName>
    </submittedName>
</protein>
<dbReference type="Gene3D" id="3.30.420.10">
    <property type="entry name" value="Ribonuclease H-like superfamily/Ribonuclease H"/>
    <property type="match status" value="1"/>
</dbReference>
<dbReference type="GO" id="GO:0003676">
    <property type="term" value="F:nucleic acid binding"/>
    <property type="evidence" value="ECO:0007669"/>
    <property type="project" value="InterPro"/>
</dbReference>
<reference evidence="2 3" key="1">
    <citation type="journal article" date="2019" name="Commun. Biol.">
        <title>The bagworm genome reveals a unique fibroin gene that provides high tensile strength.</title>
        <authorList>
            <person name="Kono N."/>
            <person name="Nakamura H."/>
            <person name="Ohtoshi R."/>
            <person name="Tomita M."/>
            <person name="Numata K."/>
            <person name="Arakawa K."/>
        </authorList>
    </citation>
    <scope>NUCLEOTIDE SEQUENCE [LARGE SCALE GENOMIC DNA]</scope>
</reference>
<evidence type="ECO:0000313" key="3">
    <source>
        <dbReference type="Proteomes" id="UP000299102"/>
    </source>
</evidence>
<feature type="region of interest" description="Disordered" evidence="1">
    <location>
        <begin position="109"/>
        <end position="129"/>
    </location>
</feature>
<dbReference type="InterPro" id="IPR036397">
    <property type="entry name" value="RNaseH_sf"/>
</dbReference>
<keyword evidence="3" id="KW-1185">Reference proteome</keyword>
<accession>A0A4C1X6H2</accession>
<gene>
    <name evidence="2" type="ORF">EVAR_82591_1</name>
</gene>
<name>A0A4C1X6H2_EUMVA</name>
<dbReference type="AlphaFoldDB" id="A0A4C1X6H2"/>